<reference evidence="1 2" key="1">
    <citation type="submission" date="2019-09" db="EMBL/GenBank/DDBJ databases">
        <authorList>
            <person name="Cao W.R."/>
        </authorList>
    </citation>
    <scope>NUCLEOTIDE SEQUENCE [LARGE SCALE GENOMIC DNA]</scope>
    <source>
        <strain evidence="2">a4</strain>
    </source>
</reference>
<comment type="caution">
    <text evidence="1">The sequence shown here is derived from an EMBL/GenBank/DDBJ whole genome shotgun (WGS) entry which is preliminary data.</text>
</comment>
<dbReference type="OrthoDB" id="9809364at2"/>
<sequence>MKNYPILLSTLALTLFYISCDTKKTSSIQNVTATIETPYKGLKTPDKVAELFPANFHSSRDRELKGSFSPDMKEFSFTTSHYSPFLPSVIVFKKEENKYNSWKKYDFHAMDSGDDNILYAKTKYIERTDTGWSKIKNLGSMIEKDNWGIMRLTASAKGTYVFDDYKNNDVIRISTIKNGKREEPKLLDKNINTGKWTAHPFIAADESFLMWDSEREEGYGGSDIYISFKQKNGSWGTAINLGNKVNTAIDENTARLTKDKKYLCFWRAIEKQKEDGTTYWISSKHWVDFIQLKKELMKLDNSNQ</sequence>
<dbReference type="RefSeq" id="WP_150898661.1">
    <property type="nucleotide sequence ID" value="NZ_WAAU01000008.1"/>
</dbReference>
<evidence type="ECO:0000313" key="2">
    <source>
        <dbReference type="Proteomes" id="UP000467305"/>
    </source>
</evidence>
<evidence type="ECO:0000313" key="1">
    <source>
        <dbReference type="EMBL" id="KAB1159442.1"/>
    </source>
</evidence>
<name>A0A7J5APK8_9FLAO</name>
<protein>
    <submittedName>
        <fullName evidence="1">Uncharacterized protein</fullName>
    </submittedName>
</protein>
<dbReference type="Proteomes" id="UP000467305">
    <property type="component" value="Unassembled WGS sequence"/>
</dbReference>
<gene>
    <name evidence="1" type="ORF">F7018_03785</name>
</gene>
<accession>A0A7J5APK8</accession>
<dbReference type="AlphaFoldDB" id="A0A7J5APK8"/>
<organism evidence="1 2">
    <name type="scientific">Tenacibaculum aiptasiae</name>
    <dbReference type="NCBI Taxonomy" id="426481"/>
    <lineage>
        <taxon>Bacteria</taxon>
        <taxon>Pseudomonadati</taxon>
        <taxon>Bacteroidota</taxon>
        <taxon>Flavobacteriia</taxon>
        <taxon>Flavobacteriales</taxon>
        <taxon>Flavobacteriaceae</taxon>
        <taxon>Tenacibaculum</taxon>
    </lineage>
</organism>
<dbReference type="EMBL" id="WAAU01000008">
    <property type="protein sequence ID" value="KAB1159442.1"/>
    <property type="molecule type" value="Genomic_DNA"/>
</dbReference>
<keyword evidence="2" id="KW-1185">Reference proteome</keyword>
<proteinExistence type="predicted"/>